<accession>A0ABU6XW84</accession>
<evidence type="ECO:0000313" key="2">
    <source>
        <dbReference type="EMBL" id="MED6201916.1"/>
    </source>
</evidence>
<organism evidence="2 3">
    <name type="scientific">Stylosanthes scabra</name>
    <dbReference type="NCBI Taxonomy" id="79078"/>
    <lineage>
        <taxon>Eukaryota</taxon>
        <taxon>Viridiplantae</taxon>
        <taxon>Streptophyta</taxon>
        <taxon>Embryophyta</taxon>
        <taxon>Tracheophyta</taxon>
        <taxon>Spermatophyta</taxon>
        <taxon>Magnoliopsida</taxon>
        <taxon>eudicotyledons</taxon>
        <taxon>Gunneridae</taxon>
        <taxon>Pentapetalae</taxon>
        <taxon>rosids</taxon>
        <taxon>fabids</taxon>
        <taxon>Fabales</taxon>
        <taxon>Fabaceae</taxon>
        <taxon>Papilionoideae</taxon>
        <taxon>50 kb inversion clade</taxon>
        <taxon>dalbergioids sensu lato</taxon>
        <taxon>Dalbergieae</taxon>
        <taxon>Pterocarpus clade</taxon>
        <taxon>Stylosanthes</taxon>
    </lineage>
</organism>
<feature type="region of interest" description="Disordered" evidence="1">
    <location>
        <begin position="1"/>
        <end position="52"/>
    </location>
</feature>
<dbReference type="Proteomes" id="UP001341840">
    <property type="component" value="Unassembled WGS sequence"/>
</dbReference>
<name>A0ABU6XW84_9FABA</name>
<feature type="non-terminal residue" evidence="2">
    <location>
        <position position="52"/>
    </location>
</feature>
<evidence type="ECO:0000256" key="1">
    <source>
        <dbReference type="SAM" id="MobiDB-lite"/>
    </source>
</evidence>
<sequence length="52" mass="6026">MGRRSKRAEREAVMAECQTARSMRQQRQRCEGREKRRKGGRATTTRGGHHGK</sequence>
<reference evidence="2 3" key="1">
    <citation type="journal article" date="2023" name="Plants (Basel)">
        <title>Bridging the Gap: Combining Genomics and Transcriptomics Approaches to Understand Stylosanthes scabra, an Orphan Legume from the Brazilian Caatinga.</title>
        <authorList>
            <person name="Ferreira-Neto J.R.C."/>
            <person name="da Silva M.D."/>
            <person name="Binneck E."/>
            <person name="de Melo N.F."/>
            <person name="da Silva R.H."/>
            <person name="de Melo A.L.T.M."/>
            <person name="Pandolfi V."/>
            <person name="Bustamante F.O."/>
            <person name="Brasileiro-Vidal A.C."/>
            <person name="Benko-Iseppon A.M."/>
        </authorList>
    </citation>
    <scope>NUCLEOTIDE SEQUENCE [LARGE SCALE GENOMIC DNA]</scope>
    <source>
        <tissue evidence="2">Leaves</tissue>
    </source>
</reference>
<proteinExistence type="predicted"/>
<protein>
    <submittedName>
        <fullName evidence="2">Uncharacterized protein</fullName>
    </submittedName>
</protein>
<comment type="caution">
    <text evidence="2">The sequence shown here is derived from an EMBL/GenBank/DDBJ whole genome shotgun (WGS) entry which is preliminary data.</text>
</comment>
<keyword evidence="3" id="KW-1185">Reference proteome</keyword>
<dbReference type="EMBL" id="JASCZI010214176">
    <property type="protein sequence ID" value="MED6201916.1"/>
    <property type="molecule type" value="Genomic_DNA"/>
</dbReference>
<evidence type="ECO:0000313" key="3">
    <source>
        <dbReference type="Proteomes" id="UP001341840"/>
    </source>
</evidence>
<gene>
    <name evidence="2" type="ORF">PIB30_099888</name>
</gene>